<evidence type="ECO:0000313" key="4">
    <source>
        <dbReference type="Proteomes" id="UP000785783"/>
    </source>
</evidence>
<reference evidence="3" key="1">
    <citation type="submission" date="2020-10" db="EMBL/GenBank/DDBJ databases">
        <title>Microbiome of the Black Sea water column analyzed by genome centric metagenomics.</title>
        <authorList>
            <person name="Cabello-Yeves P.J."/>
            <person name="Callieri C."/>
            <person name="Picazo A."/>
            <person name="Mehrshad M."/>
            <person name="Haro-Moreno J.M."/>
            <person name="Roda-Garcia J."/>
            <person name="Dzembekova N."/>
            <person name="Slabakova V."/>
            <person name="Slabakova N."/>
            <person name="Moncheva S."/>
            <person name="Rodriguez-Valera F."/>
        </authorList>
    </citation>
    <scope>NUCLEOTIDE SEQUENCE</scope>
    <source>
        <strain evidence="3">BS307-5m-G5</strain>
    </source>
</reference>
<feature type="transmembrane region" description="Helical" evidence="2">
    <location>
        <begin position="42"/>
        <end position="60"/>
    </location>
</feature>
<dbReference type="NCBIfam" id="TIGR01300">
    <property type="entry name" value="CPA3_mnhG_phaG"/>
    <property type="match status" value="1"/>
</dbReference>
<dbReference type="Pfam" id="PF03334">
    <property type="entry name" value="PhaG_MnhG_YufB"/>
    <property type="match status" value="1"/>
</dbReference>
<gene>
    <name evidence="3" type="ORF">ISQ19_03050</name>
</gene>
<evidence type="ECO:0000256" key="2">
    <source>
        <dbReference type="SAM" id="Phobius"/>
    </source>
</evidence>
<organism evidence="3 4">
    <name type="scientific">PS1 clade bacterium</name>
    <dbReference type="NCBI Taxonomy" id="2175152"/>
    <lineage>
        <taxon>Bacteria</taxon>
        <taxon>Pseudomonadati</taxon>
        <taxon>Pseudomonadota</taxon>
        <taxon>Alphaproteobacteria</taxon>
        <taxon>PS1 clade</taxon>
    </lineage>
</organism>
<comment type="caution">
    <text evidence="3">The sequence shown here is derived from an EMBL/GenBank/DDBJ whole genome shotgun (WGS) entry which is preliminary data.</text>
</comment>
<protein>
    <submittedName>
        <fullName evidence="3">Monovalent cation/H(+) antiporter subunit G</fullName>
    </submittedName>
</protein>
<dbReference type="PANTHER" id="PTHR34703">
    <property type="entry name" value="ANTIPORTER SUBUNIT MNHG2-RELATED"/>
    <property type="match status" value="1"/>
</dbReference>
<keyword evidence="2" id="KW-0812">Transmembrane</keyword>
<dbReference type="InterPro" id="IPR005133">
    <property type="entry name" value="PhaG_MnhG_YufB"/>
</dbReference>
<feature type="region of interest" description="Disordered" evidence="1">
    <location>
        <begin position="96"/>
        <end position="118"/>
    </location>
</feature>
<feature type="compositionally biased region" description="Basic residues" evidence="1">
    <location>
        <begin position="106"/>
        <end position="118"/>
    </location>
</feature>
<accession>A0A937L6M1</accession>
<dbReference type="PANTHER" id="PTHR34703:SF1">
    <property type="entry name" value="ANTIPORTER SUBUNIT MNHG2-RELATED"/>
    <property type="match status" value="1"/>
</dbReference>
<dbReference type="AlphaFoldDB" id="A0A937L6M1"/>
<dbReference type="GO" id="GO:0015385">
    <property type="term" value="F:sodium:proton antiporter activity"/>
    <property type="evidence" value="ECO:0007669"/>
    <property type="project" value="TreeGrafter"/>
</dbReference>
<keyword evidence="2" id="KW-1133">Transmembrane helix</keyword>
<proteinExistence type="predicted"/>
<feature type="transmembrane region" description="Helical" evidence="2">
    <location>
        <begin position="66"/>
        <end position="84"/>
    </location>
</feature>
<dbReference type="EMBL" id="JADHOK010000025">
    <property type="protein sequence ID" value="MBL6761655.1"/>
    <property type="molecule type" value="Genomic_DNA"/>
</dbReference>
<evidence type="ECO:0000313" key="3">
    <source>
        <dbReference type="EMBL" id="MBL6761655.1"/>
    </source>
</evidence>
<feature type="transmembrane region" description="Helical" evidence="2">
    <location>
        <begin position="6"/>
        <end position="30"/>
    </location>
</feature>
<name>A0A937L6M1_9PROT</name>
<dbReference type="Proteomes" id="UP000785783">
    <property type="component" value="Unassembled WGS sequence"/>
</dbReference>
<evidence type="ECO:0000256" key="1">
    <source>
        <dbReference type="SAM" id="MobiDB-lite"/>
    </source>
</evidence>
<keyword evidence="2" id="KW-0472">Membrane</keyword>
<sequence length="118" mass="12364">MSIGGIIEIIGMASLFIGSVAVIFGALGLLRLGDVYQRMHGTGIVDTGGAGLILFGLLLLSPDWTVSVRLILIGFILVLTGPTATHAIARAVRAAGEEPENVAPKKSAKRKTSNRRRA</sequence>